<evidence type="ECO:0000256" key="1">
    <source>
        <dbReference type="SAM" id="Coils"/>
    </source>
</evidence>
<keyword evidence="3" id="KW-1185">Reference proteome</keyword>
<dbReference type="RefSeq" id="WP_118768720.1">
    <property type="nucleotide sequence ID" value="NZ_QWKP01000223.1"/>
</dbReference>
<evidence type="ECO:0000313" key="2">
    <source>
        <dbReference type="EMBL" id="RHA37108.1"/>
    </source>
</evidence>
<sequence length="489" mass="51036">MSESWFPLAAADPVPGDPRAVRRASERYEDVALAIATAAARLREIAAQRHDASEAVAGIATKAGDVADQIGRARGRYAAVGRALGAYAVRLDAAQGAAHAALRAGRGADDERQDAEARVVAARAALESATPDDLPARTRELERARADQDVADRALDAARADLERAVQARDAAAETAAVAIRDSLHDGLDDGWWQDWGKAVLTTIAAVADVVANVCGWLALLFCWVPGLGEVLVLAALLAAAVKLAADIVLAASDDDVTWGDVGWDAVGLIPGGLGKGAGAMARTTTKVAAGTARHEAGVIAAKAPHLRPAGVPRVGSSQDVMRALLGDAPVMSRTAAREAMTAASGRKAFRDMFDPRIEFRAVREGTERFRTKPLREWWADSRGATFAVRMLGDPELAKDLDSVKRISPVLVAASPDTAAAVSSSLRWRRAAAGAYGLTAADALLGPQDVADAATTDEKFATGTQHAFGGLHSDPAGDARRELRLGARG</sequence>
<accession>A0A413RH52</accession>
<comment type="caution">
    <text evidence="2">The sequence shown here is derived from an EMBL/GenBank/DDBJ whole genome shotgun (WGS) entry which is preliminary data.</text>
</comment>
<dbReference type="Proteomes" id="UP000283374">
    <property type="component" value="Unassembled WGS sequence"/>
</dbReference>
<keyword evidence="1" id="KW-0175">Coiled coil</keyword>
<protein>
    <submittedName>
        <fullName evidence="2">Uncharacterized protein</fullName>
    </submittedName>
</protein>
<reference evidence="2 3" key="1">
    <citation type="submission" date="2018-08" db="EMBL/GenBank/DDBJ databases">
        <title>Cellulomonas rhizosphaerae sp. nov., a novel actinomycete isolated from soil.</title>
        <authorList>
            <person name="Tian Y."/>
        </authorList>
    </citation>
    <scope>NUCLEOTIDE SEQUENCE [LARGE SCALE GENOMIC DNA]</scope>
    <source>
        <strain evidence="2 3">NEAU-TCZ24</strain>
    </source>
</reference>
<proteinExistence type="predicted"/>
<gene>
    <name evidence="2" type="ORF">D1825_17620</name>
</gene>
<name>A0A413RH52_9CELL</name>
<dbReference type="AlphaFoldDB" id="A0A413RH52"/>
<organism evidence="2 3">
    <name type="scientific">Cellulomonas rhizosphaerae</name>
    <dbReference type="NCBI Taxonomy" id="2293719"/>
    <lineage>
        <taxon>Bacteria</taxon>
        <taxon>Bacillati</taxon>
        <taxon>Actinomycetota</taxon>
        <taxon>Actinomycetes</taxon>
        <taxon>Micrococcales</taxon>
        <taxon>Cellulomonadaceae</taxon>
        <taxon>Cellulomonas</taxon>
    </lineage>
</organism>
<dbReference type="OrthoDB" id="4336761at2"/>
<dbReference type="EMBL" id="QWKP01000223">
    <property type="protein sequence ID" value="RHA37108.1"/>
    <property type="molecule type" value="Genomic_DNA"/>
</dbReference>
<feature type="coiled-coil region" evidence="1">
    <location>
        <begin position="141"/>
        <end position="175"/>
    </location>
</feature>
<evidence type="ECO:0000313" key="3">
    <source>
        <dbReference type="Proteomes" id="UP000283374"/>
    </source>
</evidence>